<dbReference type="Pfam" id="PF00501">
    <property type="entry name" value="AMP-binding"/>
    <property type="match status" value="1"/>
</dbReference>
<dbReference type="Gene3D" id="3.40.50.12780">
    <property type="entry name" value="N-terminal domain of ligase-like"/>
    <property type="match status" value="1"/>
</dbReference>
<dbReference type="AlphaFoldDB" id="A0A160T355"/>
<evidence type="ECO:0000313" key="2">
    <source>
        <dbReference type="EMBL" id="CUS04184.2"/>
    </source>
</evidence>
<protein>
    <submittedName>
        <fullName evidence="2">Coenzyme F390 synthetase</fullName>
    </submittedName>
</protein>
<evidence type="ECO:0000313" key="3">
    <source>
        <dbReference type="Proteomes" id="UP000215027"/>
    </source>
</evidence>
<proteinExistence type="predicted"/>
<keyword evidence="3" id="KW-1185">Reference proteome</keyword>
<reference evidence="2" key="1">
    <citation type="submission" date="2016-01" db="EMBL/GenBank/DDBJ databases">
        <authorList>
            <person name="Mcilroy J.S."/>
            <person name="Karst M S."/>
            <person name="Albertsen M."/>
        </authorList>
    </citation>
    <scope>NUCLEOTIDE SEQUENCE</scope>
    <source>
        <strain evidence="2">Cfx-K</strain>
    </source>
</reference>
<feature type="domain" description="AMP-dependent synthetase/ligase" evidence="1">
    <location>
        <begin position="94"/>
        <end position="326"/>
    </location>
</feature>
<dbReference type="PANTHER" id="PTHR36932:SF1">
    <property type="entry name" value="CAPSULAR POLYSACCHARIDE BIOSYNTHESIS PROTEIN"/>
    <property type="match status" value="1"/>
</dbReference>
<accession>A0A160T355</accession>
<gene>
    <name evidence="2" type="ORF">CFX0092_A2306</name>
</gene>
<dbReference type="RefSeq" id="WP_095043569.1">
    <property type="nucleotide sequence ID" value="NZ_LN890655.1"/>
</dbReference>
<name>A0A160T355_9CHLR</name>
<evidence type="ECO:0000259" key="1">
    <source>
        <dbReference type="Pfam" id="PF00501"/>
    </source>
</evidence>
<dbReference type="PANTHER" id="PTHR36932">
    <property type="entry name" value="CAPSULAR POLYSACCHARIDE BIOSYNTHESIS PROTEIN"/>
    <property type="match status" value="1"/>
</dbReference>
<dbReference type="OrthoDB" id="580775at2"/>
<organism evidence="2 3">
    <name type="scientific">Candidatus Promineifilum breve</name>
    <dbReference type="NCBI Taxonomy" id="1806508"/>
    <lineage>
        <taxon>Bacteria</taxon>
        <taxon>Bacillati</taxon>
        <taxon>Chloroflexota</taxon>
        <taxon>Ardenticatenia</taxon>
        <taxon>Candidatus Promineifilales</taxon>
        <taxon>Candidatus Promineifilaceae</taxon>
        <taxon>Candidatus Promineifilum</taxon>
    </lineage>
</organism>
<dbReference type="InterPro" id="IPR042099">
    <property type="entry name" value="ANL_N_sf"/>
</dbReference>
<dbReference type="KEGG" id="pbf:CFX0092_A2306"/>
<dbReference type="InterPro" id="IPR000873">
    <property type="entry name" value="AMP-dep_synth/lig_dom"/>
</dbReference>
<dbReference type="EMBL" id="LN890655">
    <property type="protein sequence ID" value="CUS04184.2"/>
    <property type="molecule type" value="Genomic_DNA"/>
</dbReference>
<dbReference type="InterPro" id="IPR053158">
    <property type="entry name" value="CapK_Type1_Caps_Biosynth"/>
</dbReference>
<sequence>MPDWLKVYHQLPYPVKVLAASARGRYLSRWRYGPATESLVADYLAREQWSRAQWDAWRDERLAFVLRRAAESVPYYRAQWARRRAAGDRSSPELLSNWPVLTKEELRAQPTAFVADDCDPQTMFYEHTSGTTGKPLHIWLTKETVGAWFALFEARARVWHGIGRDDRWGILGGQLVAPVVRDRPPFWVWNMAQNQLYLSSYHLAPAHIAAYLDAIRRHEVRYLLGYPSALYQLAREALAQGLDTPRLKVVLGNAEPLLDHQRQTIAAAFGCPVRDTYGMAEIAAAASECEQGRLHLWPEAGHVEILNDLADDPLPAGETGRLIATGLLNADMPLIRYETGDRAALDDGQCACGRTLPLLRAIEGRADDVVYTRDGRAIGRLDPVFKADLPIREAQIIQEDWGVLRVLYAPTERYTAADGEMLIGRIHDRVGDDMTVILEAVEAIPRAANGKFRAVISRVGRPELEATP</sequence>
<dbReference type="SUPFAM" id="SSF56801">
    <property type="entry name" value="Acetyl-CoA synthetase-like"/>
    <property type="match status" value="1"/>
</dbReference>
<dbReference type="Proteomes" id="UP000215027">
    <property type="component" value="Chromosome I"/>
</dbReference>